<dbReference type="EMBL" id="JAPEUX010000008">
    <property type="protein sequence ID" value="KAJ4346507.1"/>
    <property type="molecule type" value="Genomic_DNA"/>
</dbReference>
<sequence>MLRVALSLRAVGSTPSSAVSGSTKVVTDEVVNPEVVADEVVTDEATCQQKLNDAEETYGPYSPEVSSALRELFYKKIGESANLESVLQRTLMLDERTAGRTHNDTFATSLSLTDVYIQSGKSTKALSLLERVVESSRKLGADMNSEMRALHKTEMDVVRLMLYQLGLKFRNRNYHDGAVDVLEHAFENSSRALGDTHITTVALGKVLSFSYLQQFYQQPLRNDRPRHQCVVKLAQLCERMLKVERSPIWVLGLMCLRSHAFYILGVGDTEQASPGGIDNEEQVRLWLRGLLDQKTKQATTVAFLDYWERLGKPEELREFRNPVYFLESDSLPAHVDEVNAKTSPIQRLQWYKSWVTHSVPILLGLFFASKGQLV</sequence>
<organism evidence="1 2">
    <name type="scientific">Didymosphaeria variabile</name>
    <dbReference type="NCBI Taxonomy" id="1932322"/>
    <lineage>
        <taxon>Eukaryota</taxon>
        <taxon>Fungi</taxon>
        <taxon>Dikarya</taxon>
        <taxon>Ascomycota</taxon>
        <taxon>Pezizomycotina</taxon>
        <taxon>Dothideomycetes</taxon>
        <taxon>Pleosporomycetidae</taxon>
        <taxon>Pleosporales</taxon>
        <taxon>Massarineae</taxon>
        <taxon>Didymosphaeriaceae</taxon>
        <taxon>Didymosphaeria</taxon>
    </lineage>
</organism>
<name>A0A9W9C755_9PLEO</name>
<gene>
    <name evidence="1" type="ORF">N0V89_010436</name>
</gene>
<evidence type="ECO:0000313" key="2">
    <source>
        <dbReference type="Proteomes" id="UP001140513"/>
    </source>
</evidence>
<comment type="caution">
    <text evidence="1">The sequence shown here is derived from an EMBL/GenBank/DDBJ whole genome shotgun (WGS) entry which is preliminary data.</text>
</comment>
<protein>
    <recommendedName>
        <fullName evidence="3">TPR-like protein</fullName>
    </recommendedName>
</protein>
<dbReference type="RefSeq" id="XP_056066307.1">
    <property type="nucleotide sequence ID" value="XM_056219180.1"/>
</dbReference>
<evidence type="ECO:0008006" key="3">
    <source>
        <dbReference type="Google" id="ProtNLM"/>
    </source>
</evidence>
<dbReference type="Gene3D" id="1.25.40.10">
    <property type="entry name" value="Tetratricopeptide repeat domain"/>
    <property type="match status" value="1"/>
</dbReference>
<dbReference type="InterPro" id="IPR011990">
    <property type="entry name" value="TPR-like_helical_dom_sf"/>
</dbReference>
<proteinExistence type="predicted"/>
<dbReference type="AlphaFoldDB" id="A0A9W9C755"/>
<reference evidence="1" key="1">
    <citation type="submission" date="2022-10" db="EMBL/GenBank/DDBJ databases">
        <title>Tapping the CABI collections for fungal endophytes: first genome assemblies for Collariella, Neodidymelliopsis, Ascochyta clinopodiicola, Didymella pomorum, Didymosphaeria variabile, Neocosmospora piperis and Neocucurbitaria cava.</title>
        <authorList>
            <person name="Hill R."/>
        </authorList>
    </citation>
    <scope>NUCLEOTIDE SEQUENCE</scope>
    <source>
        <strain evidence="1">IMI 356815</strain>
    </source>
</reference>
<dbReference type="GeneID" id="80913966"/>
<evidence type="ECO:0000313" key="1">
    <source>
        <dbReference type="EMBL" id="KAJ4346507.1"/>
    </source>
</evidence>
<accession>A0A9W9C755</accession>
<keyword evidence="2" id="KW-1185">Reference proteome</keyword>
<dbReference type="Proteomes" id="UP001140513">
    <property type="component" value="Unassembled WGS sequence"/>
</dbReference>